<dbReference type="AlphaFoldDB" id="A0A9P5AW38"/>
<gene>
    <name evidence="2" type="ORF">FBEOM_1113</name>
</gene>
<keyword evidence="3" id="KW-1185">Reference proteome</keyword>
<proteinExistence type="predicted"/>
<protein>
    <submittedName>
        <fullName evidence="2">Uncharacterized protein</fullName>
    </submittedName>
</protein>
<reference evidence="2" key="2">
    <citation type="submission" date="2020-02" db="EMBL/GenBank/DDBJ databases">
        <title>Identification and distribution of gene clusters putatively required for synthesis of sphingolipid metabolism inhibitors in phylogenetically diverse species of the filamentous fungus Fusarium.</title>
        <authorList>
            <person name="Kim H.-S."/>
            <person name="Busman M."/>
            <person name="Brown D.W."/>
            <person name="Divon H."/>
            <person name="Uhlig S."/>
            <person name="Proctor R.H."/>
        </authorList>
    </citation>
    <scope>NUCLEOTIDE SEQUENCE</scope>
    <source>
        <strain evidence="2">NRRL 25174</strain>
    </source>
</reference>
<evidence type="ECO:0000313" key="2">
    <source>
        <dbReference type="EMBL" id="KAF4344827.1"/>
    </source>
</evidence>
<comment type="caution">
    <text evidence="2">The sequence shown here is derived from an EMBL/GenBank/DDBJ whole genome shotgun (WGS) entry which is preliminary data.</text>
</comment>
<dbReference type="Proteomes" id="UP000730481">
    <property type="component" value="Unassembled WGS sequence"/>
</dbReference>
<name>A0A9P5AW38_9HYPO</name>
<sequence>MSENIIRFTPCSHQNHPSKDIEYRRLFSEPLTKTGGTISYGGYLRALQLYGREDQLINSHKVHRYDSTSANTDGIAPPRRTPCDSSGRFTPSDDAFVYHGGNIKVKAGQSARDAIGAAENALLLAEVVKNFINSGVIPALREKASSILTSRPCSEPASGQIGSAIGAAYHSGGTGNARGTFNDTPIPIDLTDSPSARKRRATVTTDPDSDEELLAIFDRPLGQTPDALAVIARPWPAMPYIIADSITVGNGRPQGHLFTQRR</sequence>
<feature type="region of interest" description="Disordered" evidence="1">
    <location>
        <begin position="67"/>
        <end position="88"/>
    </location>
</feature>
<feature type="region of interest" description="Disordered" evidence="1">
    <location>
        <begin position="179"/>
        <end position="207"/>
    </location>
</feature>
<accession>A0A9P5AW38</accession>
<dbReference type="OrthoDB" id="5102667at2759"/>
<reference evidence="2" key="1">
    <citation type="journal article" date="2017" name="Mycologia">
        <title>Fusarium algeriense, sp. nov., a novel toxigenic crown rot pathogen of durum wheat from Algeria is nested in the Fusarium burgessii species complex.</title>
        <authorList>
            <person name="Laraba I."/>
            <person name="Keddad A."/>
            <person name="Boureghda H."/>
            <person name="Abdallah N."/>
            <person name="Vaughan M.M."/>
            <person name="Proctor R.H."/>
            <person name="Busman M."/>
            <person name="O'Donnell K."/>
        </authorList>
    </citation>
    <scope>NUCLEOTIDE SEQUENCE</scope>
    <source>
        <strain evidence="2">NRRL 25174</strain>
    </source>
</reference>
<evidence type="ECO:0000313" key="3">
    <source>
        <dbReference type="Proteomes" id="UP000730481"/>
    </source>
</evidence>
<dbReference type="EMBL" id="PVQB02000037">
    <property type="protein sequence ID" value="KAF4344827.1"/>
    <property type="molecule type" value="Genomic_DNA"/>
</dbReference>
<evidence type="ECO:0000256" key="1">
    <source>
        <dbReference type="SAM" id="MobiDB-lite"/>
    </source>
</evidence>
<organism evidence="2 3">
    <name type="scientific">Fusarium beomiforme</name>
    <dbReference type="NCBI Taxonomy" id="44412"/>
    <lineage>
        <taxon>Eukaryota</taxon>
        <taxon>Fungi</taxon>
        <taxon>Dikarya</taxon>
        <taxon>Ascomycota</taxon>
        <taxon>Pezizomycotina</taxon>
        <taxon>Sordariomycetes</taxon>
        <taxon>Hypocreomycetidae</taxon>
        <taxon>Hypocreales</taxon>
        <taxon>Nectriaceae</taxon>
        <taxon>Fusarium</taxon>
        <taxon>Fusarium burgessii species complex</taxon>
    </lineage>
</organism>